<evidence type="ECO:0000256" key="5">
    <source>
        <dbReference type="ARBA" id="ARBA00023163"/>
    </source>
</evidence>
<name>H2B1M1_KAZAF</name>
<keyword evidence="10" id="KW-1185">Reference proteome</keyword>
<comment type="similarity">
    <text evidence="2 8">Belongs to the Mediator complex subunit 18 family.</text>
</comment>
<dbReference type="GO" id="GO:0003713">
    <property type="term" value="F:transcription coactivator activity"/>
    <property type="evidence" value="ECO:0007669"/>
    <property type="project" value="EnsemblFungi"/>
</dbReference>
<comment type="subcellular location">
    <subcellularLocation>
        <location evidence="1 8">Nucleus</location>
    </subcellularLocation>
</comment>
<keyword evidence="8" id="KW-0010">Activator</keyword>
<keyword evidence="4 8" id="KW-0805">Transcription regulation</keyword>
<dbReference type="GeneID" id="13886710"/>
<evidence type="ECO:0000256" key="1">
    <source>
        <dbReference type="ARBA" id="ARBA00004123"/>
    </source>
</evidence>
<protein>
    <recommendedName>
        <fullName evidence="3 8">Mediator of RNA polymerase II transcription subunit 18</fullName>
    </recommendedName>
    <alternativeName>
        <fullName evidence="7 8">Mediator complex subunit 18</fullName>
    </alternativeName>
</protein>
<dbReference type="GO" id="GO:0000979">
    <property type="term" value="F:RNA polymerase II core promoter sequence-specific DNA binding"/>
    <property type="evidence" value="ECO:0007669"/>
    <property type="project" value="EnsemblFungi"/>
</dbReference>
<dbReference type="GO" id="GO:0032968">
    <property type="term" value="P:positive regulation of transcription elongation by RNA polymerase II"/>
    <property type="evidence" value="ECO:0007669"/>
    <property type="project" value="EnsemblFungi"/>
</dbReference>
<dbReference type="GO" id="GO:0060261">
    <property type="term" value="P:positive regulation of transcription initiation by RNA polymerase II"/>
    <property type="evidence" value="ECO:0007669"/>
    <property type="project" value="EnsemblFungi"/>
</dbReference>
<comment type="function">
    <text evidence="8">Component of the Mediator complex, a coactivator involved in the regulated transcription of nearly all RNA polymerase II-dependent genes. Mediator functions as a bridge to convey information from gene-specific regulatory proteins to the basal RNA polymerase II transcription machinery. Mediator is recruited to promoters by direct interactions with regulatory proteins and serves as a scaffold for the assembly of a functional preinitiation complex with RNA polymerase II and the general transcription factors.</text>
</comment>
<dbReference type="GO" id="GO:0001113">
    <property type="term" value="P:transcription open complex formation at RNA polymerase II promoter"/>
    <property type="evidence" value="ECO:0007669"/>
    <property type="project" value="EnsemblFungi"/>
</dbReference>
<dbReference type="GO" id="GO:0070847">
    <property type="term" value="C:core mediator complex"/>
    <property type="evidence" value="ECO:0007669"/>
    <property type="project" value="EnsemblFungi"/>
</dbReference>
<sequence>MVQQLSLFGAIDDDSYSLFVSTITTLSGNPPILFARLSTIWKPNPEYEINNTNSKNQLVEKARINVSKTLSLNSFNLPESEIMDYNLLKTLPNDENTGIIDSSRINEILQSKDLSAWSFAISDIPASASSNNRKVSVQNISETVLLSSTGSSSNLTHFMNELAYVSEFKYVTIGIKFNLKHNLIIELQKIWNVNDENSNTQITKGGFLIKAFINVAKATDVDKINHNESVLLNLQKELQGYVNLSIPDRSSMDSRMAYDI</sequence>
<dbReference type="GO" id="GO:0051123">
    <property type="term" value="P:RNA polymerase II preinitiation complex assembly"/>
    <property type="evidence" value="ECO:0007669"/>
    <property type="project" value="EnsemblFungi"/>
</dbReference>
<keyword evidence="6 8" id="KW-0539">Nucleus</keyword>
<evidence type="ECO:0000256" key="8">
    <source>
        <dbReference type="RuleBase" id="RU364150"/>
    </source>
</evidence>
<dbReference type="Gene3D" id="2.40.320.10">
    <property type="entry name" value="Hypothetical Protein Pfu-838710-001"/>
    <property type="match status" value="1"/>
</dbReference>
<dbReference type="InterPro" id="IPR019095">
    <property type="entry name" value="Mediator_Med18"/>
</dbReference>
<dbReference type="Proteomes" id="UP000005220">
    <property type="component" value="Chromosome 11"/>
</dbReference>
<accession>H2B1M1</accession>
<dbReference type="GO" id="GO:0006369">
    <property type="term" value="P:termination of RNA polymerase II transcription"/>
    <property type="evidence" value="ECO:0007669"/>
    <property type="project" value="EnsemblFungi"/>
</dbReference>
<evidence type="ECO:0000256" key="2">
    <source>
        <dbReference type="ARBA" id="ARBA00009814"/>
    </source>
</evidence>
<evidence type="ECO:0000256" key="6">
    <source>
        <dbReference type="ARBA" id="ARBA00023242"/>
    </source>
</evidence>
<dbReference type="KEGG" id="kaf:KAFR_0K01670"/>
<gene>
    <name evidence="9" type="primary">KAFR0K01670</name>
    <name evidence="8" type="synonym">MED18</name>
    <name evidence="9" type="ORF">KAFR_0K01670</name>
</gene>
<evidence type="ECO:0000256" key="7">
    <source>
        <dbReference type="ARBA" id="ARBA00032012"/>
    </source>
</evidence>
<dbReference type="GO" id="GO:0034605">
    <property type="term" value="P:cellular response to heat"/>
    <property type="evidence" value="ECO:0007669"/>
    <property type="project" value="EnsemblFungi"/>
</dbReference>
<evidence type="ECO:0000313" key="10">
    <source>
        <dbReference type="Proteomes" id="UP000005220"/>
    </source>
</evidence>
<dbReference type="RefSeq" id="XP_003959656.1">
    <property type="nucleotide sequence ID" value="XM_003959607.1"/>
</dbReference>
<dbReference type="PANTHER" id="PTHR13321:SF2">
    <property type="entry name" value="MEDIATOR OF RNA POLYMERASE II TRANSCRIPTION SUBUNIT 18"/>
    <property type="match status" value="1"/>
</dbReference>
<dbReference type="GO" id="GO:0016592">
    <property type="term" value="C:mediator complex"/>
    <property type="evidence" value="ECO:0007669"/>
    <property type="project" value="InterPro"/>
</dbReference>
<dbReference type="HOGENOM" id="CLU_058255_1_0_1"/>
<dbReference type="PANTHER" id="PTHR13321">
    <property type="entry name" value="MEDIATOR OF RNA POLYMERASE II TRANSCRIPTION, SUBUNIT 18"/>
    <property type="match status" value="1"/>
</dbReference>
<evidence type="ECO:0000256" key="3">
    <source>
        <dbReference type="ARBA" id="ARBA00019612"/>
    </source>
</evidence>
<dbReference type="EMBL" id="HE650831">
    <property type="protein sequence ID" value="CCF60521.1"/>
    <property type="molecule type" value="Genomic_DNA"/>
</dbReference>
<dbReference type="InParanoid" id="H2B1M1"/>
<dbReference type="STRING" id="1071382.H2B1M1"/>
<evidence type="ECO:0000313" key="9">
    <source>
        <dbReference type="EMBL" id="CCF60521.1"/>
    </source>
</evidence>
<keyword evidence="5 8" id="KW-0804">Transcription</keyword>
<comment type="subunit">
    <text evidence="8">Component of the Mediator complex.</text>
</comment>
<reference evidence="9 10" key="1">
    <citation type="journal article" date="2011" name="Proc. Natl. Acad. Sci. U.S.A.">
        <title>Evolutionary erosion of yeast sex chromosomes by mating-type switching accidents.</title>
        <authorList>
            <person name="Gordon J.L."/>
            <person name="Armisen D."/>
            <person name="Proux-Wera E."/>
            <person name="Oheigeartaigh S.S."/>
            <person name="Byrne K.P."/>
            <person name="Wolfe K.H."/>
        </authorList>
    </citation>
    <scope>NUCLEOTIDE SEQUENCE [LARGE SCALE GENOMIC DNA]</scope>
    <source>
        <strain evidence="10">ATCC 22294 / BCRC 22015 / CBS 2517 / CECT 1963 / NBRC 1671 / NRRL Y-8276</strain>
    </source>
</reference>
<organism evidence="9 10">
    <name type="scientific">Kazachstania africana (strain ATCC 22294 / BCRC 22015 / CBS 2517 / CECT 1963 / NBRC 1671 / NRRL Y-8276)</name>
    <name type="common">Yeast</name>
    <name type="synonym">Kluyveromyces africanus</name>
    <dbReference type="NCBI Taxonomy" id="1071382"/>
    <lineage>
        <taxon>Eukaryota</taxon>
        <taxon>Fungi</taxon>
        <taxon>Dikarya</taxon>
        <taxon>Ascomycota</taxon>
        <taxon>Saccharomycotina</taxon>
        <taxon>Saccharomycetes</taxon>
        <taxon>Saccharomycetales</taxon>
        <taxon>Saccharomycetaceae</taxon>
        <taxon>Kazachstania</taxon>
    </lineage>
</organism>
<proteinExistence type="inferred from homology"/>
<dbReference type="eggNOG" id="ENOG502RXWG">
    <property type="taxonomic scope" value="Eukaryota"/>
</dbReference>
<dbReference type="AlphaFoldDB" id="H2B1M1"/>
<evidence type="ECO:0000256" key="4">
    <source>
        <dbReference type="ARBA" id="ARBA00023015"/>
    </source>
</evidence>
<dbReference type="FunCoup" id="H2B1M1">
    <property type="interactions" value="166"/>
</dbReference>
<dbReference type="Pfam" id="PF09637">
    <property type="entry name" value="Med18"/>
    <property type="match status" value="1"/>
</dbReference>
<dbReference type="OrthoDB" id="5348092at2759"/>